<organism evidence="9 10">
    <name type="scientific">Massilia terrae</name>
    <dbReference type="NCBI Taxonomy" id="1811224"/>
    <lineage>
        <taxon>Bacteria</taxon>
        <taxon>Pseudomonadati</taxon>
        <taxon>Pseudomonadota</taxon>
        <taxon>Betaproteobacteria</taxon>
        <taxon>Burkholderiales</taxon>
        <taxon>Oxalobacteraceae</taxon>
        <taxon>Telluria group</taxon>
        <taxon>Massilia</taxon>
    </lineage>
</organism>
<dbReference type="EMBL" id="JANUGU010000004">
    <property type="protein sequence ID" value="MCS0659032.1"/>
    <property type="molecule type" value="Genomic_DNA"/>
</dbReference>
<protein>
    <submittedName>
        <fullName evidence="9">Heparinase II/III family protein</fullName>
    </submittedName>
</protein>
<evidence type="ECO:0000256" key="3">
    <source>
        <dbReference type="ARBA" id="ARBA00022764"/>
    </source>
</evidence>
<dbReference type="Proteomes" id="UP001204621">
    <property type="component" value="Unassembled WGS sequence"/>
</dbReference>
<dbReference type="InterPro" id="IPR008929">
    <property type="entry name" value="Chondroitin_lyas"/>
</dbReference>
<dbReference type="InterPro" id="IPR031680">
    <property type="entry name" value="Hepar_II_III_N"/>
</dbReference>
<feature type="domain" description="Heparinase II/III-like C-terminal" evidence="6">
    <location>
        <begin position="760"/>
        <end position="996"/>
    </location>
</feature>
<dbReference type="Gene3D" id="1.50.10.100">
    <property type="entry name" value="Chondroitin AC/alginate lyase"/>
    <property type="match status" value="1"/>
</dbReference>
<evidence type="ECO:0000259" key="5">
    <source>
        <dbReference type="Pfam" id="PF00534"/>
    </source>
</evidence>
<sequence length="1007" mass="108884">MSGKARVLMLGTALDGRGGVATVVSMLRAGGLFEREQVRYVATHADGGRGAKARAALSGLLRTLGICLFRRPQVVHVHAASNASFLRKSLLLAVARGAGCRTVFHLHGACFDRYAEQQASPLLRRWIRHTLQATSVVIALSPHWADFLRRLAPGARVIVIPNSVPLPPASRTEAEPGRIVFLGQIEPRKGIYELLEALALLAPRHPQAVLAIGGQGEVEAVRRRAEALGIADRVQFLGWLSGADKQAELARAAMFCLPSHAEGLPMAMLEAMAAGKAVVATSVGGIPHAVRDGDNGLLVAPGDVAGLAAALGSLLDDDQRRRELGARARATIARDFEAGAVIDRIADLYHELEGRTSGLARVTWLVNRLRCMSVAEIGYRVQQVAVTKLARRLDGNAAPAPLPRALALAPRGAPPLDEGERAALLRDAECILAGRVLLFADRRYDVGAPPLWNRDPETGIVAPSVFSGDIPITYRDRVGDIKHIWELNRHLHLVRLAQAWAISGDARWTAALAAQLRSWLDQCPPSIGPNWASSLELGIRLINWRLIWQLCGGEAGPLFAGADGARLKADWLASIHAHCRSITRHLSRHSSANNHLIGELAGLYVAAVTWPCWRASRGWQALAKRELEAEARAQFSRDGVNREQALAYHVFACEFLFLAGLLGQACGDPFAPGYWTVLQRALRFLRSVTDAGGHVPRIGDADDGAVFRLDAAGNGRAAQLLALGDAVFGGGTDAPGVRWLLHTLPGPRPDTGTREAATGWCFPDGGYLLFGSGFGTPREIKGVLDCGPLGYLGIAAHGHADALALTLSVAGEECLIDPGTYSYWQAKKWRDYFRGTAAHNTVRVDRLDQSVSGGRFMWLRKALATIERMPQSPQDFDFRGSHDGYRRLADPARHVRSVRFDGAGGTLVVRDEVTARRPHQVELFWHFAPALDVRLAGSELVARGKAFTLQLQVSGAGLQLELVRGAEHPPLGWASRSYESKEPCDVLRITAVSSAVPVECRFTINLL</sequence>
<dbReference type="PANTHER" id="PTHR39210">
    <property type="entry name" value="HEPARIN-SULFATE LYASE"/>
    <property type="match status" value="1"/>
</dbReference>
<dbReference type="Gene3D" id="3.40.50.2000">
    <property type="entry name" value="Glycogen Phosphorylase B"/>
    <property type="match status" value="2"/>
</dbReference>
<keyword evidence="10" id="KW-1185">Reference proteome</keyword>
<comment type="caution">
    <text evidence="9">The sequence shown here is derived from an EMBL/GenBank/DDBJ whole genome shotgun (WGS) entry which is preliminary data.</text>
</comment>
<dbReference type="Gene3D" id="2.70.98.70">
    <property type="match status" value="1"/>
</dbReference>
<feature type="domain" description="Glycosyltransferase subfamily 4-like N-terminal" evidence="7">
    <location>
        <begin position="7"/>
        <end position="165"/>
    </location>
</feature>
<dbReference type="Pfam" id="PF13439">
    <property type="entry name" value="Glyco_transf_4"/>
    <property type="match status" value="1"/>
</dbReference>
<accession>A0ABT2CYI6</accession>
<dbReference type="SUPFAM" id="SSF48230">
    <property type="entry name" value="Chondroitin AC/alginate lyase"/>
    <property type="match status" value="1"/>
</dbReference>
<dbReference type="InterPro" id="IPR012480">
    <property type="entry name" value="Hepar_II_III_C"/>
</dbReference>
<dbReference type="CDD" id="cd03801">
    <property type="entry name" value="GT4_PimA-like"/>
    <property type="match status" value="1"/>
</dbReference>
<dbReference type="Pfam" id="PF00534">
    <property type="entry name" value="Glycos_transf_1"/>
    <property type="match status" value="1"/>
</dbReference>
<evidence type="ECO:0000259" key="8">
    <source>
        <dbReference type="Pfam" id="PF16889"/>
    </source>
</evidence>
<feature type="domain" description="Heparin-sulfate lyase N-terminal" evidence="8">
    <location>
        <begin position="473"/>
        <end position="703"/>
    </location>
</feature>
<dbReference type="RefSeq" id="WP_258812225.1">
    <property type="nucleotide sequence ID" value="NZ_JANUGU010000004.1"/>
</dbReference>
<keyword evidence="2" id="KW-0732">Signal</keyword>
<keyword evidence="4" id="KW-0456">Lyase</keyword>
<evidence type="ECO:0000256" key="1">
    <source>
        <dbReference type="ARBA" id="ARBA00004418"/>
    </source>
</evidence>
<dbReference type="PANTHER" id="PTHR39210:SF1">
    <property type="entry name" value="HEPARIN-SULFATE LYASE"/>
    <property type="match status" value="1"/>
</dbReference>
<reference evidence="9 10" key="1">
    <citation type="submission" date="2022-08" db="EMBL/GenBank/DDBJ databases">
        <title>Reclassification of Massilia species as members of the genera Telluria, Duganella, Pseudoduganella, Mokoshia gen. nov. and Zemynaea gen. nov. using orthogonal and non-orthogonal genome-based approaches.</title>
        <authorList>
            <person name="Bowman J.P."/>
        </authorList>
    </citation>
    <scope>NUCLEOTIDE SEQUENCE [LARGE SCALE GENOMIC DNA]</scope>
    <source>
        <strain evidence="9 10">JCM 31606</strain>
    </source>
</reference>
<keyword evidence="3" id="KW-0574">Periplasm</keyword>
<evidence type="ECO:0000259" key="7">
    <source>
        <dbReference type="Pfam" id="PF13439"/>
    </source>
</evidence>
<evidence type="ECO:0000313" key="9">
    <source>
        <dbReference type="EMBL" id="MCS0659032.1"/>
    </source>
</evidence>
<dbReference type="InterPro" id="IPR001296">
    <property type="entry name" value="Glyco_trans_1"/>
</dbReference>
<dbReference type="SUPFAM" id="SSF53756">
    <property type="entry name" value="UDP-Glycosyltransferase/glycogen phosphorylase"/>
    <property type="match status" value="1"/>
</dbReference>
<comment type="subcellular location">
    <subcellularLocation>
        <location evidence="1">Periplasm</location>
    </subcellularLocation>
</comment>
<proteinExistence type="predicted"/>
<dbReference type="Pfam" id="PF07940">
    <property type="entry name" value="Hepar_II_III_C"/>
    <property type="match status" value="1"/>
</dbReference>
<evidence type="ECO:0000256" key="2">
    <source>
        <dbReference type="ARBA" id="ARBA00022729"/>
    </source>
</evidence>
<feature type="domain" description="Glycosyl transferase family 1" evidence="5">
    <location>
        <begin position="174"/>
        <end position="330"/>
    </location>
</feature>
<dbReference type="Pfam" id="PF16889">
    <property type="entry name" value="Hepar_II_III_N"/>
    <property type="match status" value="1"/>
</dbReference>
<gene>
    <name evidence="9" type="ORF">NX778_13260</name>
</gene>
<evidence type="ECO:0000259" key="6">
    <source>
        <dbReference type="Pfam" id="PF07940"/>
    </source>
</evidence>
<name>A0ABT2CYI6_9BURK</name>
<evidence type="ECO:0000313" key="10">
    <source>
        <dbReference type="Proteomes" id="UP001204621"/>
    </source>
</evidence>
<dbReference type="InterPro" id="IPR028098">
    <property type="entry name" value="Glyco_trans_4-like_N"/>
</dbReference>
<evidence type="ECO:0000256" key="4">
    <source>
        <dbReference type="ARBA" id="ARBA00023239"/>
    </source>
</evidence>